<accession>A0A7S3GFR9</accession>
<dbReference type="InterPro" id="IPR012295">
    <property type="entry name" value="TBP_dom_sf"/>
</dbReference>
<dbReference type="GO" id="GO:0006886">
    <property type="term" value="P:intracellular protein transport"/>
    <property type="evidence" value="ECO:0007669"/>
    <property type="project" value="InterPro"/>
</dbReference>
<name>A0A7S3GFR9_9EUKA</name>
<keyword evidence="3 6" id="KW-0547">Nucleotide-binding</keyword>
<dbReference type="InterPro" id="IPR008271">
    <property type="entry name" value="Ser/Thr_kinase_AS"/>
</dbReference>
<dbReference type="InterPro" id="IPR051681">
    <property type="entry name" value="Ser/Thr_Kinases-Pseudokinases"/>
</dbReference>
<dbReference type="SUPFAM" id="SSF49348">
    <property type="entry name" value="Clathrin adaptor appendage domain"/>
    <property type="match status" value="1"/>
</dbReference>
<dbReference type="AlphaFoldDB" id="A0A7S3GFR9"/>
<feature type="region of interest" description="Disordered" evidence="7">
    <location>
        <begin position="794"/>
        <end position="862"/>
    </location>
</feature>
<evidence type="ECO:0000256" key="3">
    <source>
        <dbReference type="ARBA" id="ARBA00022741"/>
    </source>
</evidence>
<dbReference type="GO" id="GO:0030131">
    <property type="term" value="C:clathrin adaptor complex"/>
    <property type="evidence" value="ECO:0007669"/>
    <property type="project" value="InterPro"/>
</dbReference>
<gene>
    <name evidence="9" type="ORF">PBIL07802_LOCUS27128</name>
</gene>
<dbReference type="Gene3D" id="2.60.40.1230">
    <property type="match status" value="1"/>
</dbReference>
<dbReference type="PRINTS" id="PR00109">
    <property type="entry name" value="TYRKINASE"/>
</dbReference>
<sequence>MKKEAIREALAVYKDAHRAKKPEQRLKLYKQARRMLGVCHSSLESSKEKSELVEKLGEVELALYDLELPEELKASSVLRSDVHVRTDCEDCAEFYHIAERQLSGQSGIHVFKCSKVKKGIGKRNYPRYFAVSREAIYVLKPLERQDFCTLKWWRPLHELERVSFCKGRQDALVFKFKSEYSGEFEDVLEFSAGDSTTVLDTVQNAQQTAPRKRKALARQDSTRSDPPPTKGLLSDDSERSKASDGLAALEMFVQLTPTLSKELIEEGQAARETLDSQLSKYKENGHTDEGMWELLHPIITNAKSALQRLKEALTCSEGGELKTQGEQLADALARSIASYEAEAALKSPPPPSRPHHRLRELKEGEHRRSQSLSGNPHDKLIVDLSRSASLLQNGEAMTPGRAEEAKKHEEKVQHQDFGLDNDLFGAVNSAAKPHPSTPAINLIPNIREKLRLSESGDRSPSYRSFSMISTPTRQSMSDMLDLNRSSFDGDAYNARPQVPQASPMAPDASHADEGEKAEQQFQYVCAHSQGLLFEDRRMRIGVKMEIKSQTGFYKLVFHNKCTQPIRITPDIAPSVALEISSLHPMQIGGTQQSTQEFKVVCSQPFLKPPVLHVAYDVEGISSNFNVAIKLPIVISKFCRPLKLDKQQFFSQWKEGSHGEVQAVLPKTTREVDARMVATMLSSAANLELLDNIDKDKKNSVLAAQWCGHKYHPSCLVRIEGSPSAGLYRVTVHSDDATVSEAFFAIICGFMAAAKFTLTAQGKVVARISNSSADRHSSDVDKSRGEEVDHLALKLTEEVTNPLEDKPRLSDSAVPRTEKEVESTSVRKPLPHAQQRRSSLDGSSFHNGSLTNGKTKAENEEDELQTLREIAGEYAIEAADVNFEEMIGKGAFGEVYKAEWDGRVVAAKLLRVLESDAVREIGHEVSTLARLRHPCVVTYWGLMLPDKSCKDGGPGTSPAIILEYMSKGSLFDWLYGVPRHELGWGVRLTLLKDVANGMKHLHGKGIVHRDLKPLNLLLSGTRKHPQLKVADFGVSRNKSTRTHVATLTQAGTPAYMAPEVLEERETFCEKVDQYSFGIIMWELLAGQIPWTGLNMAQIVRKIALDHARPEVPNPLPPGTPDDYVSLMRECWDDDDARRPPFADVAQRVRKMMDSY</sequence>
<dbReference type="Pfam" id="PF07714">
    <property type="entry name" value="PK_Tyr_Ser-Thr"/>
    <property type="match status" value="1"/>
</dbReference>
<dbReference type="PROSITE" id="PS00107">
    <property type="entry name" value="PROTEIN_KINASE_ATP"/>
    <property type="match status" value="1"/>
</dbReference>
<protein>
    <recommendedName>
        <fullName evidence="8">Protein kinase domain-containing protein</fullName>
    </recommendedName>
</protein>
<dbReference type="InterPro" id="IPR000719">
    <property type="entry name" value="Prot_kinase_dom"/>
</dbReference>
<evidence type="ECO:0000256" key="7">
    <source>
        <dbReference type="SAM" id="MobiDB-lite"/>
    </source>
</evidence>
<dbReference type="InterPro" id="IPR003164">
    <property type="entry name" value="Clathrin_a-adaptin_app_sub_C"/>
</dbReference>
<dbReference type="Gene3D" id="1.10.510.10">
    <property type="entry name" value="Transferase(Phosphotransferase) domain 1"/>
    <property type="match status" value="1"/>
</dbReference>
<dbReference type="GO" id="GO:0004674">
    <property type="term" value="F:protein serine/threonine kinase activity"/>
    <property type="evidence" value="ECO:0007669"/>
    <property type="project" value="UniProtKB-KW"/>
</dbReference>
<dbReference type="SUPFAM" id="SSF56112">
    <property type="entry name" value="Protein kinase-like (PK-like)"/>
    <property type="match status" value="1"/>
</dbReference>
<dbReference type="InterPro" id="IPR011009">
    <property type="entry name" value="Kinase-like_dom_sf"/>
</dbReference>
<keyword evidence="2" id="KW-0418">Kinase</keyword>
<feature type="binding site" evidence="6">
    <location>
        <position position="907"/>
    </location>
    <ligand>
        <name>ATP</name>
        <dbReference type="ChEBI" id="CHEBI:30616"/>
    </ligand>
</feature>
<evidence type="ECO:0000256" key="1">
    <source>
        <dbReference type="ARBA" id="ARBA00022448"/>
    </source>
</evidence>
<organism evidence="9">
    <name type="scientific">Palpitomonas bilix</name>
    <dbReference type="NCBI Taxonomy" id="652834"/>
    <lineage>
        <taxon>Eukaryota</taxon>
        <taxon>Eukaryota incertae sedis</taxon>
    </lineage>
</organism>
<evidence type="ECO:0000313" key="9">
    <source>
        <dbReference type="EMBL" id="CAE0264803.1"/>
    </source>
</evidence>
<dbReference type="PROSITE" id="PS00108">
    <property type="entry name" value="PROTEIN_KINASE_ST"/>
    <property type="match status" value="1"/>
</dbReference>
<keyword evidence="1" id="KW-0813">Transport</keyword>
<dbReference type="SMART" id="SM00220">
    <property type="entry name" value="S_TKc"/>
    <property type="match status" value="1"/>
</dbReference>
<dbReference type="Pfam" id="PF02296">
    <property type="entry name" value="Alpha_adaptin_C"/>
    <property type="match status" value="1"/>
</dbReference>
<feature type="compositionally biased region" description="Basic and acidic residues" evidence="7">
    <location>
        <begin position="794"/>
        <end position="808"/>
    </location>
</feature>
<feature type="domain" description="Protein kinase" evidence="8">
    <location>
        <begin position="880"/>
        <end position="1154"/>
    </location>
</feature>
<evidence type="ECO:0000256" key="2">
    <source>
        <dbReference type="ARBA" id="ARBA00022527"/>
    </source>
</evidence>
<feature type="compositionally biased region" description="Polar residues" evidence="7">
    <location>
        <begin position="835"/>
        <end position="853"/>
    </location>
</feature>
<dbReference type="GO" id="GO:0016192">
    <property type="term" value="P:vesicle-mediated transport"/>
    <property type="evidence" value="ECO:0007669"/>
    <property type="project" value="InterPro"/>
</dbReference>
<dbReference type="InterPro" id="IPR008152">
    <property type="entry name" value="Clathrin_a/b/g-adaptin_app_Ig"/>
</dbReference>
<dbReference type="PROSITE" id="PS50011">
    <property type="entry name" value="PROTEIN_KINASE_DOM"/>
    <property type="match status" value="1"/>
</dbReference>
<dbReference type="InterPro" id="IPR009028">
    <property type="entry name" value="Coatomer/calthrin_app_sub_C"/>
</dbReference>
<evidence type="ECO:0000259" key="8">
    <source>
        <dbReference type="PROSITE" id="PS50011"/>
    </source>
</evidence>
<dbReference type="SMART" id="SM00809">
    <property type="entry name" value="Alpha_adaptinC2"/>
    <property type="match status" value="1"/>
</dbReference>
<keyword evidence="2" id="KW-0808">Transferase</keyword>
<dbReference type="InterPro" id="IPR001245">
    <property type="entry name" value="Ser-Thr/Tyr_kinase_cat_dom"/>
</dbReference>
<dbReference type="Gene3D" id="3.30.310.10">
    <property type="entry name" value="TATA-Binding Protein"/>
    <property type="match status" value="1"/>
</dbReference>
<evidence type="ECO:0000256" key="4">
    <source>
        <dbReference type="ARBA" id="ARBA00022840"/>
    </source>
</evidence>
<dbReference type="InterPro" id="IPR017441">
    <property type="entry name" value="Protein_kinase_ATP_BS"/>
</dbReference>
<dbReference type="CDD" id="cd13999">
    <property type="entry name" value="STKc_MAP3K-like"/>
    <property type="match status" value="1"/>
</dbReference>
<keyword evidence="2" id="KW-0723">Serine/threonine-protein kinase</keyword>
<dbReference type="GO" id="GO:0005524">
    <property type="term" value="F:ATP binding"/>
    <property type="evidence" value="ECO:0007669"/>
    <property type="project" value="UniProtKB-UniRule"/>
</dbReference>
<keyword evidence="4 6" id="KW-0067">ATP-binding</keyword>
<dbReference type="SUPFAM" id="SSF55711">
    <property type="entry name" value="Subdomain of clathrin and coatomer appendage domain"/>
    <property type="match status" value="1"/>
</dbReference>
<dbReference type="EMBL" id="HBIB01041495">
    <property type="protein sequence ID" value="CAE0264803.1"/>
    <property type="molecule type" value="Transcribed_RNA"/>
</dbReference>
<keyword evidence="5" id="KW-0653">Protein transport</keyword>
<reference evidence="9" key="1">
    <citation type="submission" date="2021-01" db="EMBL/GenBank/DDBJ databases">
        <authorList>
            <person name="Corre E."/>
            <person name="Pelletier E."/>
            <person name="Niang G."/>
            <person name="Scheremetjew M."/>
            <person name="Finn R."/>
            <person name="Kale V."/>
            <person name="Holt S."/>
            <person name="Cochrane G."/>
            <person name="Meng A."/>
            <person name="Brown T."/>
            <person name="Cohen L."/>
        </authorList>
    </citation>
    <scope>NUCLEOTIDE SEQUENCE</scope>
    <source>
        <strain evidence="9">NIES-2562</strain>
    </source>
</reference>
<feature type="region of interest" description="Disordered" evidence="7">
    <location>
        <begin position="486"/>
        <end position="516"/>
    </location>
</feature>
<evidence type="ECO:0000256" key="6">
    <source>
        <dbReference type="PROSITE-ProRule" id="PRU10141"/>
    </source>
</evidence>
<proteinExistence type="predicted"/>
<evidence type="ECO:0000256" key="5">
    <source>
        <dbReference type="ARBA" id="ARBA00022927"/>
    </source>
</evidence>
<dbReference type="PANTHER" id="PTHR44329">
    <property type="entry name" value="SERINE/THREONINE-PROTEIN KINASE TNNI3K-RELATED"/>
    <property type="match status" value="1"/>
</dbReference>
<feature type="region of interest" description="Disordered" evidence="7">
    <location>
        <begin position="204"/>
        <end position="239"/>
    </location>
</feature>
<dbReference type="InterPro" id="IPR013041">
    <property type="entry name" value="Clathrin_app_Ig-like_sf"/>
</dbReference>